<keyword evidence="2" id="KW-1185">Reference proteome</keyword>
<proteinExistence type="predicted"/>
<evidence type="ECO:0000313" key="2">
    <source>
        <dbReference type="Proteomes" id="UP001173223"/>
    </source>
</evidence>
<dbReference type="RefSeq" id="WP_062624567.1">
    <property type="nucleotide sequence ID" value="NZ_JAMGTK010000031.1"/>
</dbReference>
<name>A0AAW6WF14_9FUSO</name>
<reference evidence="1" key="2">
    <citation type="submission" date="2022-04" db="EMBL/GenBank/DDBJ databases">
        <authorList>
            <person name="Livingstone P.G."/>
        </authorList>
    </citation>
    <scope>NUCLEOTIDE SEQUENCE</scope>
    <source>
        <strain evidence="1">BRON_8</strain>
    </source>
</reference>
<evidence type="ECO:0000313" key="1">
    <source>
        <dbReference type="EMBL" id="MDK4512947.1"/>
    </source>
</evidence>
<dbReference type="EMBL" id="JAMGTK010000031">
    <property type="protein sequence ID" value="MDK4512947.1"/>
    <property type="molecule type" value="Genomic_DNA"/>
</dbReference>
<reference evidence="1" key="1">
    <citation type="journal article" date="2022" name="Gene">
        <title>A genome-led study on the pathogenesis of Fusobacterium necrophorum infections.</title>
        <authorList>
            <person name="Thapa G."/>
            <person name="Jayal A."/>
            <person name="Sikazwe E."/>
            <person name="Perry T."/>
            <person name="Mohammed Al Balushi A."/>
            <person name="Livingstone P."/>
        </authorList>
    </citation>
    <scope>NUCLEOTIDE SEQUENCE</scope>
    <source>
        <strain evidence="1">BRON_8</strain>
    </source>
</reference>
<dbReference type="AlphaFoldDB" id="A0AAW6WF14"/>
<comment type="caution">
    <text evidence="1">The sequence shown here is derived from an EMBL/GenBank/DDBJ whole genome shotgun (WGS) entry which is preliminary data.</text>
</comment>
<accession>A0AAW6WF14</accession>
<sequence length="74" mass="8845">MKKNTSLDFMLPMNKGLDFIWERINYLRKYLRVEGLSGRYEIAFLHSSGGLDDQEWEWLEDVNLICDIFNSLQK</sequence>
<gene>
    <name evidence="1" type="ORF">MWG07_11870</name>
</gene>
<dbReference type="Proteomes" id="UP001173223">
    <property type="component" value="Unassembled WGS sequence"/>
</dbReference>
<protein>
    <submittedName>
        <fullName evidence="1">Uncharacterized protein</fullName>
    </submittedName>
</protein>
<organism evidence="1 2">
    <name type="scientific">Fusobacterium necrophorum</name>
    <dbReference type="NCBI Taxonomy" id="859"/>
    <lineage>
        <taxon>Bacteria</taxon>
        <taxon>Fusobacteriati</taxon>
        <taxon>Fusobacteriota</taxon>
        <taxon>Fusobacteriia</taxon>
        <taxon>Fusobacteriales</taxon>
        <taxon>Fusobacteriaceae</taxon>
        <taxon>Fusobacterium</taxon>
    </lineage>
</organism>